<reference evidence="1" key="1">
    <citation type="submission" date="2023-11" db="EMBL/GenBank/DDBJ databases">
        <authorList>
            <person name="De Vega J J."/>
            <person name="De Vega J J."/>
        </authorList>
    </citation>
    <scope>NUCLEOTIDE SEQUENCE</scope>
</reference>
<sequence>KAAVVCLSSVRVWSRSCSSPSPVNPMTDGDPECILPRGRYLRDFCRGWTESCNGGRLARRRPLYIAPASR</sequence>
<evidence type="ECO:0000313" key="2">
    <source>
        <dbReference type="Proteomes" id="UP001295794"/>
    </source>
</evidence>
<accession>A0AAD2HB76</accession>
<name>A0AAD2HB76_9AGAR</name>
<keyword evidence="2" id="KW-1185">Reference proteome</keyword>
<evidence type="ECO:0000313" key="1">
    <source>
        <dbReference type="EMBL" id="CAK5273449.1"/>
    </source>
</evidence>
<feature type="non-terminal residue" evidence="1">
    <location>
        <position position="1"/>
    </location>
</feature>
<dbReference type="EMBL" id="CAVNYO010000397">
    <property type="protein sequence ID" value="CAK5273449.1"/>
    <property type="molecule type" value="Genomic_DNA"/>
</dbReference>
<dbReference type="AlphaFoldDB" id="A0AAD2HB76"/>
<protein>
    <submittedName>
        <fullName evidence="1">Uncharacterized protein</fullName>
    </submittedName>
</protein>
<dbReference type="Proteomes" id="UP001295794">
    <property type="component" value="Unassembled WGS sequence"/>
</dbReference>
<organism evidence="1 2">
    <name type="scientific">Mycena citricolor</name>
    <dbReference type="NCBI Taxonomy" id="2018698"/>
    <lineage>
        <taxon>Eukaryota</taxon>
        <taxon>Fungi</taxon>
        <taxon>Dikarya</taxon>
        <taxon>Basidiomycota</taxon>
        <taxon>Agaricomycotina</taxon>
        <taxon>Agaricomycetes</taxon>
        <taxon>Agaricomycetidae</taxon>
        <taxon>Agaricales</taxon>
        <taxon>Marasmiineae</taxon>
        <taxon>Mycenaceae</taxon>
        <taxon>Mycena</taxon>
    </lineage>
</organism>
<proteinExistence type="predicted"/>
<gene>
    <name evidence="1" type="ORF">MYCIT1_LOCUS19961</name>
</gene>
<comment type="caution">
    <text evidence="1">The sequence shown here is derived from an EMBL/GenBank/DDBJ whole genome shotgun (WGS) entry which is preliminary data.</text>
</comment>